<feature type="domain" description="Sulfatase-modifying factor enzyme-like" evidence="1">
    <location>
        <begin position="68"/>
        <end position="375"/>
    </location>
</feature>
<proteinExistence type="predicted"/>
<dbReference type="InterPro" id="IPR042095">
    <property type="entry name" value="SUMF_sf"/>
</dbReference>
<reference evidence="2 3" key="1">
    <citation type="submission" date="2016-07" db="EMBL/GenBank/DDBJ databases">
        <title>Genome analysis of Flavihumibacter stibioxidans YS-17.</title>
        <authorList>
            <person name="Shi K."/>
            <person name="Han Y."/>
            <person name="Wang G."/>
        </authorList>
    </citation>
    <scope>NUCLEOTIDE SEQUENCE [LARGE SCALE GENOMIC DNA]</scope>
    <source>
        <strain evidence="2 3">YS-17</strain>
    </source>
</reference>
<sequence>MTGKISSEWLAVIFSLAVIICSCDTTGSKEQVQIESEPAISCMKVPPRFGSAAVTGLADSAVYRGDTAAGMVLIPGGSFDMGADNEQASPDEYPKHTVRVDAFYMDITEVTNAQFQKFVEATGYITTAERMPDWEELKKNLPPGTPKPADSLLVAASLVFKQGSGPVDLNDYSQWWNWVSGADWKHPQGPAGNILGKENFPVVHVSWDDAMAYCRWAGKRLPTEAEWEYAARGGQKNAVYPWGDEHINMGAAKANSWEGKFPYLNEVRDGYVKYAPVKTYPANAYGLFDMAGNVWEWCSDWYNADYYQSVANGKSVNPTGPQKSFDPQDPYTPKKVLRGGSYLCNDSYCSGYRVARRMKSSPDTGLEHTGFRCVKDFDGK</sequence>
<accession>A0ABR7M5T4</accession>
<protein>
    <submittedName>
        <fullName evidence="2">Sulfatase</fullName>
    </submittedName>
</protein>
<dbReference type="Proteomes" id="UP000765802">
    <property type="component" value="Unassembled WGS sequence"/>
</dbReference>
<dbReference type="PROSITE" id="PS51257">
    <property type="entry name" value="PROKAR_LIPOPROTEIN"/>
    <property type="match status" value="1"/>
</dbReference>
<dbReference type="SUPFAM" id="SSF56436">
    <property type="entry name" value="C-type lectin-like"/>
    <property type="match status" value="1"/>
</dbReference>
<dbReference type="InterPro" id="IPR005532">
    <property type="entry name" value="SUMF_dom"/>
</dbReference>
<evidence type="ECO:0000313" key="3">
    <source>
        <dbReference type="Proteomes" id="UP000765802"/>
    </source>
</evidence>
<dbReference type="InterPro" id="IPR051043">
    <property type="entry name" value="Sulfatase_Mod_Factor_Kinase"/>
</dbReference>
<dbReference type="Gene3D" id="3.90.1580.10">
    <property type="entry name" value="paralog of FGE (formylglycine-generating enzyme)"/>
    <property type="match status" value="1"/>
</dbReference>
<comment type="caution">
    <text evidence="2">The sequence shown here is derived from an EMBL/GenBank/DDBJ whole genome shotgun (WGS) entry which is preliminary data.</text>
</comment>
<gene>
    <name evidence="2" type="ORF">BC349_05380</name>
</gene>
<dbReference type="EMBL" id="MBUA01000001">
    <property type="protein sequence ID" value="MBC6490385.1"/>
    <property type="molecule type" value="Genomic_DNA"/>
</dbReference>
<evidence type="ECO:0000259" key="1">
    <source>
        <dbReference type="Pfam" id="PF03781"/>
    </source>
</evidence>
<evidence type="ECO:0000313" key="2">
    <source>
        <dbReference type="EMBL" id="MBC6490385.1"/>
    </source>
</evidence>
<dbReference type="PANTHER" id="PTHR23150:SF19">
    <property type="entry name" value="FORMYLGLYCINE-GENERATING ENZYME"/>
    <property type="match status" value="1"/>
</dbReference>
<dbReference type="Pfam" id="PF03781">
    <property type="entry name" value="FGE-sulfatase"/>
    <property type="match status" value="1"/>
</dbReference>
<organism evidence="2 3">
    <name type="scientific">Flavihumibacter stibioxidans</name>
    <dbReference type="NCBI Taxonomy" id="1834163"/>
    <lineage>
        <taxon>Bacteria</taxon>
        <taxon>Pseudomonadati</taxon>
        <taxon>Bacteroidota</taxon>
        <taxon>Chitinophagia</taxon>
        <taxon>Chitinophagales</taxon>
        <taxon>Chitinophagaceae</taxon>
        <taxon>Flavihumibacter</taxon>
    </lineage>
</organism>
<dbReference type="InterPro" id="IPR016187">
    <property type="entry name" value="CTDL_fold"/>
</dbReference>
<dbReference type="PANTHER" id="PTHR23150">
    <property type="entry name" value="SULFATASE MODIFYING FACTOR 1, 2"/>
    <property type="match status" value="1"/>
</dbReference>
<keyword evidence="3" id="KW-1185">Reference proteome</keyword>
<name>A0ABR7M5T4_9BACT</name>